<accession>A0ACA9KHM4</accession>
<gene>
    <name evidence="1" type="ORF">SCALOS_LOCUS2161</name>
</gene>
<name>A0ACA9KHM4_9GLOM</name>
<keyword evidence="2" id="KW-1185">Reference proteome</keyword>
<sequence length="95" mass="10568">MTLVNSTRVPVKGYNLLLTLSNLVLGTRVDIIRVIKSFSPPRKCKGTELPEANIGSIFVGTGLRSIHTRSHRLGKTNEDKKFGLEKLSLEEDKYA</sequence>
<evidence type="ECO:0000313" key="1">
    <source>
        <dbReference type="EMBL" id="CAG8474341.1"/>
    </source>
</evidence>
<reference evidence="1" key="1">
    <citation type="submission" date="2021-06" db="EMBL/GenBank/DDBJ databases">
        <authorList>
            <person name="Kallberg Y."/>
            <person name="Tangrot J."/>
            <person name="Rosling A."/>
        </authorList>
    </citation>
    <scope>NUCLEOTIDE SEQUENCE</scope>
    <source>
        <strain evidence="1">AU212A</strain>
    </source>
</reference>
<comment type="caution">
    <text evidence="1">The sequence shown here is derived from an EMBL/GenBank/DDBJ whole genome shotgun (WGS) entry which is preliminary data.</text>
</comment>
<dbReference type="Proteomes" id="UP000789860">
    <property type="component" value="Unassembled WGS sequence"/>
</dbReference>
<protein>
    <submittedName>
        <fullName evidence="1">6001_t:CDS:1</fullName>
    </submittedName>
</protein>
<evidence type="ECO:0000313" key="2">
    <source>
        <dbReference type="Proteomes" id="UP000789860"/>
    </source>
</evidence>
<dbReference type="EMBL" id="CAJVPM010001811">
    <property type="protein sequence ID" value="CAG8474341.1"/>
    <property type="molecule type" value="Genomic_DNA"/>
</dbReference>
<organism evidence="1 2">
    <name type="scientific">Scutellospora calospora</name>
    <dbReference type="NCBI Taxonomy" id="85575"/>
    <lineage>
        <taxon>Eukaryota</taxon>
        <taxon>Fungi</taxon>
        <taxon>Fungi incertae sedis</taxon>
        <taxon>Mucoromycota</taxon>
        <taxon>Glomeromycotina</taxon>
        <taxon>Glomeromycetes</taxon>
        <taxon>Diversisporales</taxon>
        <taxon>Gigasporaceae</taxon>
        <taxon>Scutellospora</taxon>
    </lineage>
</organism>
<proteinExistence type="predicted"/>